<gene>
    <name evidence="7" type="ORF">CTM62_10275</name>
</gene>
<dbReference type="Pfam" id="PF13353">
    <property type="entry name" value="Fer4_12"/>
    <property type="match status" value="1"/>
</dbReference>
<dbReference type="InterPro" id="IPR013785">
    <property type="entry name" value="Aldolase_TIM"/>
</dbReference>
<dbReference type="PANTHER" id="PTHR43787">
    <property type="entry name" value="FEMO COFACTOR BIOSYNTHESIS PROTEIN NIFB-RELATED"/>
    <property type="match status" value="1"/>
</dbReference>
<evidence type="ECO:0008006" key="9">
    <source>
        <dbReference type="Google" id="ProtNLM"/>
    </source>
</evidence>
<dbReference type="PANTHER" id="PTHR43787:SF3">
    <property type="entry name" value="ARYLSULFATASE REGULATORY PROTEIN"/>
    <property type="match status" value="1"/>
</dbReference>
<keyword evidence="4" id="KW-0479">Metal-binding</keyword>
<organism evidence="7 8">
    <name type="scientific">Prevotella intermedia</name>
    <dbReference type="NCBI Taxonomy" id="28131"/>
    <lineage>
        <taxon>Bacteria</taxon>
        <taxon>Pseudomonadati</taxon>
        <taxon>Bacteroidota</taxon>
        <taxon>Bacteroidia</taxon>
        <taxon>Bacteroidales</taxon>
        <taxon>Prevotellaceae</taxon>
        <taxon>Prevotella</taxon>
    </lineage>
</organism>
<dbReference type="InterPro" id="IPR058240">
    <property type="entry name" value="rSAM_sf"/>
</dbReference>
<dbReference type="RefSeq" id="WP_100019962.1">
    <property type="nucleotide sequence ID" value="NZ_CP024724.1"/>
</dbReference>
<dbReference type="GO" id="GO:0003824">
    <property type="term" value="F:catalytic activity"/>
    <property type="evidence" value="ECO:0007669"/>
    <property type="project" value="InterPro"/>
</dbReference>
<evidence type="ECO:0000256" key="3">
    <source>
        <dbReference type="ARBA" id="ARBA00022691"/>
    </source>
</evidence>
<evidence type="ECO:0000256" key="1">
    <source>
        <dbReference type="ARBA" id="ARBA00001966"/>
    </source>
</evidence>
<dbReference type="GO" id="GO:0046872">
    <property type="term" value="F:metal ion binding"/>
    <property type="evidence" value="ECO:0007669"/>
    <property type="project" value="UniProtKB-KW"/>
</dbReference>
<sequence length="159" mass="18747">MKQSFYNIFIPDKNKVLCFNSFSNSYVIISPQAYMSLQNEGVESLAKSHSKTFEALVNSGFIIDDSIDQLDIIRNENKKERISPEIDYLMVYPTQNCNLKCWYCYETHVLNSKMSKEVLENTKNYITNLCQKSTNRILRLTFFGGEPFLYYKDITRWRN</sequence>
<keyword evidence="6" id="KW-0411">Iron-sulfur</keyword>
<dbReference type="Proteomes" id="UP000229630">
    <property type="component" value="Chromosome 2"/>
</dbReference>
<protein>
    <recommendedName>
        <fullName evidence="9">4Fe-4S cluster-binding domain-containing protein</fullName>
    </recommendedName>
</protein>
<dbReference type="InterPro" id="IPR007197">
    <property type="entry name" value="rSAM"/>
</dbReference>
<reference evidence="7 8" key="1">
    <citation type="submission" date="2017-11" db="EMBL/GenBank/DDBJ databases">
        <title>Genome sequencing of Prevotella intermedia KCOM 2837.</title>
        <authorList>
            <person name="Kook J.-K."/>
            <person name="Park S.-N."/>
            <person name="Lim Y.K."/>
        </authorList>
    </citation>
    <scope>NUCLEOTIDE SEQUENCE [LARGE SCALE GENOMIC DNA]</scope>
    <source>
        <strain evidence="7 8">KCOM 2837</strain>
    </source>
</reference>
<dbReference type="Gene3D" id="3.20.20.70">
    <property type="entry name" value="Aldolase class I"/>
    <property type="match status" value="1"/>
</dbReference>
<dbReference type="GO" id="GO:0051539">
    <property type="term" value="F:4 iron, 4 sulfur cluster binding"/>
    <property type="evidence" value="ECO:0007669"/>
    <property type="project" value="UniProtKB-KW"/>
</dbReference>
<comment type="cofactor">
    <cofactor evidence="1">
        <name>[4Fe-4S] cluster</name>
        <dbReference type="ChEBI" id="CHEBI:49883"/>
    </cofactor>
</comment>
<keyword evidence="2" id="KW-0004">4Fe-4S</keyword>
<accession>A0A2D3L9E2</accession>
<name>A0A2D3L9E2_PREIN</name>
<evidence type="ECO:0000256" key="5">
    <source>
        <dbReference type="ARBA" id="ARBA00023004"/>
    </source>
</evidence>
<evidence type="ECO:0000313" key="7">
    <source>
        <dbReference type="EMBL" id="ATV27175.1"/>
    </source>
</evidence>
<proteinExistence type="predicted"/>
<dbReference type="SUPFAM" id="SSF102114">
    <property type="entry name" value="Radical SAM enzymes"/>
    <property type="match status" value="1"/>
</dbReference>
<dbReference type="AlphaFoldDB" id="A0A2D3L9E2"/>
<evidence type="ECO:0000256" key="6">
    <source>
        <dbReference type="ARBA" id="ARBA00023014"/>
    </source>
</evidence>
<evidence type="ECO:0000313" key="8">
    <source>
        <dbReference type="Proteomes" id="UP000229630"/>
    </source>
</evidence>
<dbReference type="EMBL" id="CP024724">
    <property type="protein sequence ID" value="ATV27175.1"/>
    <property type="molecule type" value="Genomic_DNA"/>
</dbReference>
<evidence type="ECO:0000256" key="4">
    <source>
        <dbReference type="ARBA" id="ARBA00022723"/>
    </source>
</evidence>
<keyword evidence="5" id="KW-0408">Iron</keyword>
<dbReference type="SFLD" id="SFLDS00029">
    <property type="entry name" value="Radical_SAM"/>
    <property type="match status" value="1"/>
</dbReference>
<evidence type="ECO:0000256" key="2">
    <source>
        <dbReference type="ARBA" id="ARBA00022485"/>
    </source>
</evidence>
<dbReference type="UniPathway" id="UPA00782"/>
<keyword evidence="3" id="KW-0949">S-adenosyl-L-methionine</keyword>